<dbReference type="EMBL" id="BAABLM010000010">
    <property type="protein sequence ID" value="GAA4684940.1"/>
    <property type="molecule type" value="Genomic_DNA"/>
</dbReference>
<protein>
    <recommendedName>
        <fullName evidence="3">Excreted virulence factor EspC (Type VII ESX diderm)</fullName>
    </recommendedName>
</protein>
<accession>A0ABP8WAW4</accession>
<keyword evidence="2" id="KW-1185">Reference proteome</keyword>
<dbReference type="Proteomes" id="UP001501295">
    <property type="component" value="Unassembled WGS sequence"/>
</dbReference>
<proteinExistence type="predicted"/>
<gene>
    <name evidence="1" type="ORF">GCM10025780_34060</name>
</gene>
<dbReference type="RefSeq" id="WP_345377128.1">
    <property type="nucleotide sequence ID" value="NZ_BAABLM010000010.1"/>
</dbReference>
<evidence type="ECO:0000313" key="1">
    <source>
        <dbReference type="EMBL" id="GAA4684940.1"/>
    </source>
</evidence>
<evidence type="ECO:0008006" key="3">
    <source>
        <dbReference type="Google" id="ProtNLM"/>
    </source>
</evidence>
<evidence type="ECO:0000313" key="2">
    <source>
        <dbReference type="Proteomes" id="UP001501295"/>
    </source>
</evidence>
<reference evidence="2" key="1">
    <citation type="journal article" date="2019" name="Int. J. Syst. Evol. Microbiol.">
        <title>The Global Catalogue of Microorganisms (GCM) 10K type strain sequencing project: providing services to taxonomists for standard genome sequencing and annotation.</title>
        <authorList>
            <consortium name="The Broad Institute Genomics Platform"/>
            <consortium name="The Broad Institute Genome Sequencing Center for Infectious Disease"/>
            <person name="Wu L."/>
            <person name="Ma J."/>
        </authorList>
    </citation>
    <scope>NUCLEOTIDE SEQUENCE [LARGE SCALE GENOMIC DNA]</scope>
    <source>
        <strain evidence="2">JCM 18956</strain>
    </source>
</reference>
<comment type="caution">
    <text evidence="1">The sequence shown here is derived from an EMBL/GenBank/DDBJ whole genome shotgun (WGS) entry which is preliminary data.</text>
</comment>
<name>A0ABP8WAW4_9MICO</name>
<sequence>MTTYRVDADLVLAAAHSLSAGADTGPSGDLPQAWGCGSPRVESLLGEDGTDFDTAWKQATDLTMSLSTGAVKAVDAYRNAEAEVAKASKGASAGTGHGRG</sequence>
<organism evidence="1 2">
    <name type="scientific">Frondihabitans cladoniiphilus</name>
    <dbReference type="NCBI Taxonomy" id="715785"/>
    <lineage>
        <taxon>Bacteria</taxon>
        <taxon>Bacillati</taxon>
        <taxon>Actinomycetota</taxon>
        <taxon>Actinomycetes</taxon>
        <taxon>Micrococcales</taxon>
        <taxon>Microbacteriaceae</taxon>
        <taxon>Frondihabitans</taxon>
    </lineage>
</organism>